<evidence type="ECO:0000259" key="4">
    <source>
        <dbReference type="PROSITE" id="PS50222"/>
    </source>
</evidence>
<feature type="domain" description="EF-hand" evidence="4">
    <location>
        <begin position="160"/>
        <end position="195"/>
    </location>
</feature>
<evidence type="ECO:0000313" key="6">
    <source>
        <dbReference type="Proteomes" id="UP000290289"/>
    </source>
</evidence>
<dbReference type="GO" id="GO:0019722">
    <property type="term" value="P:calcium-mediated signaling"/>
    <property type="evidence" value="ECO:0007669"/>
    <property type="project" value="UniProtKB-UniRule"/>
</dbReference>
<keyword evidence="3" id="KW-0106">Calcium</keyword>
<dbReference type="GO" id="GO:0019900">
    <property type="term" value="F:kinase binding"/>
    <property type="evidence" value="ECO:0007669"/>
    <property type="project" value="UniProtKB-UniRule"/>
</dbReference>
<feature type="domain" description="EF-hand" evidence="4">
    <location>
        <begin position="436"/>
        <end position="471"/>
    </location>
</feature>
<sequence length="549" mass="62944">MAERRRLQIRDLLFRIDYSAYSFTTSSSSLKIGETLYAFCRPLIGLVDAFIFSLAGCFGRHRQPPRLSFTHDDVVRLAATSPFSVNEVEALRELFNKLSSSILDDGLLHKEELRLALFKTLAGENLFLDRVFDVFDEKKDGVIEFEEFVHALSVFHPYASLEAKIDFAFRLYDLRQTGYIGREEVRQMVVATLLESGIQMPDETLEAITFEDADVDKDEKIGKDEWKAYAIRYPTLLKNMTLPYLKYLSPTVIPLRSILFTFFPNPFLLLNMDITTKENFTQTPICAASVNNSNEYELAEDRRDALCGVHTTDWPGRGFHLQLSWLLRSPPSTSPPFLHPRRCCSTSRHLSMFIESLSVSVNEVEALRELFNKLSSSVLDDGLIHKEELSLALFKTPAGENLFLDRVFDVFDEKKNGVIEFDEFVHALSVFHPYAPLEAKIDFAFSLYDLRQTGYIEREEVRQMVVATLSESGIQMPDETLEAITFEDADADKDEKISKDEWKAYAIRYPAVLKNMTLPYLKYPSLTVIPFCSTRFTFFSDPFLPLNMS</sequence>
<gene>
    <name evidence="5" type="ORF">DVH24_000349</name>
</gene>
<comment type="subunit">
    <text evidence="3">Homodimer. Interacts with CIPK.</text>
</comment>
<dbReference type="InterPro" id="IPR002048">
    <property type="entry name" value="EF_hand_dom"/>
</dbReference>
<evidence type="ECO:0000256" key="1">
    <source>
        <dbReference type="ARBA" id="ARBA00022737"/>
    </source>
</evidence>
<dbReference type="AlphaFoldDB" id="A0A498IZN8"/>
<dbReference type="Pfam" id="PF13499">
    <property type="entry name" value="EF-hand_7"/>
    <property type="match status" value="2"/>
</dbReference>
<dbReference type="InterPro" id="IPR045198">
    <property type="entry name" value="CNBL1-10"/>
</dbReference>
<dbReference type="GO" id="GO:0005509">
    <property type="term" value="F:calcium ion binding"/>
    <property type="evidence" value="ECO:0007669"/>
    <property type="project" value="UniProtKB-UniRule"/>
</dbReference>
<name>A0A498IZN8_MALDO</name>
<dbReference type="Proteomes" id="UP000290289">
    <property type="component" value="Chromosome 9"/>
</dbReference>
<keyword evidence="6" id="KW-1185">Reference proteome</keyword>
<feature type="domain" description="EF-hand" evidence="4">
    <location>
        <begin position="399"/>
        <end position="434"/>
    </location>
</feature>
<comment type="similarity">
    <text evidence="2 3">Belongs to the calcineurin regulatory subunit family.</text>
</comment>
<dbReference type="PANTHER" id="PTHR23056">
    <property type="entry name" value="CALCINEURIN B"/>
    <property type="match status" value="1"/>
</dbReference>
<dbReference type="PANTHER" id="PTHR23056:SF98">
    <property type="entry name" value="CALCINEURIN B-LIKE PROTEIN"/>
    <property type="match status" value="1"/>
</dbReference>
<keyword evidence="1 3" id="KW-0677">Repeat</keyword>
<evidence type="ECO:0000313" key="5">
    <source>
        <dbReference type="EMBL" id="RXH88750.1"/>
    </source>
</evidence>
<dbReference type="EMBL" id="RDQH01000335">
    <property type="protein sequence ID" value="RXH88750.1"/>
    <property type="molecule type" value="Genomic_DNA"/>
</dbReference>
<dbReference type="STRING" id="3750.A0A498IZN8"/>
<dbReference type="PRINTS" id="PR00450">
    <property type="entry name" value="RECOVERIN"/>
</dbReference>
<comment type="subcellular location">
    <subcellularLocation>
        <location evidence="3">Membrane</location>
    </subcellularLocation>
</comment>
<dbReference type="GO" id="GO:0016020">
    <property type="term" value="C:membrane"/>
    <property type="evidence" value="ECO:0007669"/>
    <property type="project" value="UniProtKB-SubCell"/>
</dbReference>
<keyword evidence="3" id="KW-0472">Membrane</keyword>
<dbReference type="Pfam" id="PF13833">
    <property type="entry name" value="EF-hand_8"/>
    <property type="match status" value="2"/>
</dbReference>
<evidence type="ECO:0000256" key="2">
    <source>
        <dbReference type="ARBA" id="ARBA00023774"/>
    </source>
</evidence>
<dbReference type="FunFam" id="1.10.238.10:FF:000073">
    <property type="entry name" value="calcineurin B-like protein 3"/>
    <property type="match status" value="2"/>
</dbReference>
<organism evidence="5 6">
    <name type="scientific">Malus domestica</name>
    <name type="common">Apple</name>
    <name type="synonym">Pyrus malus</name>
    <dbReference type="NCBI Taxonomy" id="3750"/>
    <lineage>
        <taxon>Eukaryota</taxon>
        <taxon>Viridiplantae</taxon>
        <taxon>Streptophyta</taxon>
        <taxon>Embryophyta</taxon>
        <taxon>Tracheophyta</taxon>
        <taxon>Spermatophyta</taxon>
        <taxon>Magnoliopsida</taxon>
        <taxon>eudicotyledons</taxon>
        <taxon>Gunneridae</taxon>
        <taxon>Pentapetalae</taxon>
        <taxon>rosids</taxon>
        <taxon>fabids</taxon>
        <taxon>Rosales</taxon>
        <taxon>Rosaceae</taxon>
        <taxon>Amygdaloideae</taxon>
        <taxon>Maleae</taxon>
        <taxon>Malus</taxon>
    </lineage>
</organism>
<dbReference type="SUPFAM" id="SSF47473">
    <property type="entry name" value="EF-hand"/>
    <property type="match status" value="2"/>
</dbReference>
<dbReference type="CDD" id="cd00051">
    <property type="entry name" value="EFh"/>
    <property type="match status" value="4"/>
</dbReference>
<reference evidence="5 6" key="1">
    <citation type="submission" date="2018-10" db="EMBL/GenBank/DDBJ databases">
        <title>A high-quality apple genome assembly.</title>
        <authorList>
            <person name="Hu J."/>
        </authorList>
    </citation>
    <scope>NUCLEOTIDE SEQUENCE [LARGE SCALE GENOMIC DNA]</scope>
    <source>
        <strain evidence="6">cv. HFTH1</strain>
        <tissue evidence="5">Young leaf</tissue>
    </source>
</reference>
<proteinExistence type="inferred from homology"/>
<evidence type="ECO:0000256" key="3">
    <source>
        <dbReference type="RuleBase" id="RU369080"/>
    </source>
</evidence>
<accession>A0A498IZN8</accession>
<dbReference type="SMART" id="SM00054">
    <property type="entry name" value="EFh"/>
    <property type="match status" value="6"/>
</dbReference>
<dbReference type="PROSITE" id="PS50222">
    <property type="entry name" value="EF_HAND_2"/>
    <property type="match status" value="4"/>
</dbReference>
<comment type="function">
    <text evidence="3">Acts as a calcium sensor. CBL proteins interact with CIPK serine-threonine protein kinases. Binding of a CBL protein to the regulatory NAF domain of a CIPK protein lead to the activation of the kinase in a calcium-dependent manner.</text>
</comment>
<dbReference type="InterPro" id="IPR011992">
    <property type="entry name" value="EF-hand-dom_pair"/>
</dbReference>
<dbReference type="Gene3D" id="1.10.238.10">
    <property type="entry name" value="EF-hand"/>
    <property type="match status" value="2"/>
</dbReference>
<keyword evidence="3" id="KW-0479">Metal-binding</keyword>
<comment type="caution">
    <text evidence="5">The sequence shown here is derived from an EMBL/GenBank/DDBJ whole genome shotgun (WGS) entry which is preliminary data.</text>
</comment>
<protein>
    <recommendedName>
        <fullName evidence="3">Calcineurin B-like protein</fullName>
    </recommendedName>
</protein>
<feature type="domain" description="EF-hand" evidence="4">
    <location>
        <begin position="123"/>
        <end position="158"/>
    </location>
</feature>